<dbReference type="InterPro" id="IPR036663">
    <property type="entry name" value="Fumarylacetoacetase_C_sf"/>
</dbReference>
<protein>
    <recommendedName>
        <fullName evidence="3">Hydratase</fullName>
    </recommendedName>
</protein>
<evidence type="ECO:0008006" key="3">
    <source>
        <dbReference type="Google" id="ProtNLM"/>
    </source>
</evidence>
<dbReference type="GO" id="GO:0008684">
    <property type="term" value="F:2-oxopent-4-enoate hydratase activity"/>
    <property type="evidence" value="ECO:0007669"/>
    <property type="project" value="TreeGrafter"/>
</dbReference>
<dbReference type="InterPro" id="IPR050772">
    <property type="entry name" value="Hydratase-Decarb/MhpD_sf"/>
</dbReference>
<proteinExistence type="predicted"/>
<dbReference type="OrthoDB" id="9792137at2"/>
<accession>A0A2P7RPF8</accession>
<dbReference type="PANTHER" id="PTHR30143:SF0">
    <property type="entry name" value="2-KETO-4-PENTENOATE HYDRATASE"/>
    <property type="match status" value="1"/>
</dbReference>
<dbReference type="GO" id="GO:0005737">
    <property type="term" value="C:cytoplasm"/>
    <property type="evidence" value="ECO:0007669"/>
    <property type="project" value="TreeGrafter"/>
</dbReference>
<dbReference type="EMBL" id="PXYK01000039">
    <property type="protein sequence ID" value="PSJ52093.1"/>
    <property type="molecule type" value="Genomic_DNA"/>
</dbReference>
<name>A0A2P7RPF8_9HYPH</name>
<organism evidence="1 2">
    <name type="scientific">Kumtagia ephedrae</name>
    <dbReference type="NCBI Taxonomy" id="2116701"/>
    <lineage>
        <taxon>Bacteria</taxon>
        <taxon>Pseudomonadati</taxon>
        <taxon>Pseudomonadota</taxon>
        <taxon>Alphaproteobacteria</taxon>
        <taxon>Hyphomicrobiales</taxon>
        <taxon>Phyllobacteriaceae</taxon>
        <taxon>Kumtagia</taxon>
    </lineage>
</organism>
<dbReference type="AlphaFoldDB" id="A0A2P7RPF8"/>
<dbReference type="RefSeq" id="WP_106775281.1">
    <property type="nucleotide sequence ID" value="NZ_PXYK01000039.1"/>
</dbReference>
<dbReference type="PANTHER" id="PTHR30143">
    <property type="entry name" value="ACID HYDRATASE"/>
    <property type="match status" value="1"/>
</dbReference>
<comment type="caution">
    <text evidence="1">The sequence shown here is derived from an EMBL/GenBank/DDBJ whole genome shotgun (WGS) entry which is preliminary data.</text>
</comment>
<dbReference type="SUPFAM" id="SSF56529">
    <property type="entry name" value="FAH"/>
    <property type="match status" value="1"/>
</dbReference>
<gene>
    <name evidence="1" type="ORF">C7I84_26805</name>
</gene>
<dbReference type="Proteomes" id="UP000241229">
    <property type="component" value="Unassembled WGS sequence"/>
</dbReference>
<dbReference type="Gene3D" id="3.90.850.10">
    <property type="entry name" value="Fumarylacetoacetase-like, C-terminal domain"/>
    <property type="match status" value="1"/>
</dbReference>
<keyword evidence="2" id="KW-1185">Reference proteome</keyword>
<evidence type="ECO:0000313" key="1">
    <source>
        <dbReference type="EMBL" id="PSJ52093.1"/>
    </source>
</evidence>
<reference evidence="1 2" key="1">
    <citation type="submission" date="2018-03" db="EMBL/GenBank/DDBJ databases">
        <title>The draft genome of Mesorhizobium sp. 6GN-30.</title>
        <authorList>
            <person name="Liu L."/>
            <person name="Li L."/>
            <person name="Wang T."/>
            <person name="Zhang X."/>
            <person name="Liang L."/>
        </authorList>
    </citation>
    <scope>NUCLEOTIDE SEQUENCE [LARGE SCALE GENOMIC DNA]</scope>
    <source>
        <strain evidence="1 2">6GN30</strain>
    </source>
</reference>
<sequence>MKAARCGATSASPLEPPVAGRILDDIRRLAPFEPREDEIGDLANAYRIQDEVTDALLGDRPGRKIAGYKIAFNRPNSLDYYTLAEPCFAPLFSDQIHPSGIELPLAAFRELVIEPEIAVRLAAPLDGHEERAAVAAAIAACLPAIELMDVRGAFAHDPSAAAAVAQRIYSQGAVLGLESPIGSPDPSVVTASLDVDGTRLGEATGAAPQDPIDAIAWLAGRLARDGRRLEAGMVVLTGAHLPGHALPKRCEVRVGLAPLGSVSVRVV</sequence>
<evidence type="ECO:0000313" key="2">
    <source>
        <dbReference type="Proteomes" id="UP000241229"/>
    </source>
</evidence>